<dbReference type="InterPro" id="IPR050134">
    <property type="entry name" value="NAD-dep_sirtuin_deacylases"/>
</dbReference>
<feature type="binding site" evidence="4">
    <location>
        <position position="37"/>
    </location>
    <ligand>
        <name>NAD(+)</name>
        <dbReference type="ChEBI" id="CHEBI:57540"/>
    </ligand>
</feature>
<keyword evidence="2 4" id="KW-0808">Transferase</keyword>
<feature type="binding site" evidence="4">
    <location>
        <position position="116"/>
    </location>
    <ligand>
        <name>nicotinamide</name>
        <dbReference type="ChEBI" id="CHEBI:17154"/>
    </ligand>
</feature>
<dbReference type="GO" id="GO:0070403">
    <property type="term" value="F:NAD+ binding"/>
    <property type="evidence" value="ECO:0007669"/>
    <property type="project" value="UniProtKB-UniRule"/>
</dbReference>
<dbReference type="InterPro" id="IPR029035">
    <property type="entry name" value="DHS-like_NAD/FAD-binding_dom"/>
</dbReference>
<comment type="similarity">
    <text evidence="4">Belongs to the sirtuin family. Class U subfamily.</text>
</comment>
<proteinExistence type="inferred from homology"/>
<evidence type="ECO:0000313" key="8">
    <source>
        <dbReference type="Proteomes" id="UP000199208"/>
    </source>
</evidence>
<feature type="binding site" evidence="4">
    <location>
        <position position="226"/>
    </location>
    <ligand>
        <name>NAD(+)</name>
        <dbReference type="ChEBI" id="CHEBI:57540"/>
    </ligand>
</feature>
<feature type="binding site" evidence="4">
    <location>
        <position position="44"/>
    </location>
    <ligand>
        <name>nicotinamide</name>
        <dbReference type="ChEBI" id="CHEBI:17154"/>
    </ligand>
</feature>
<feature type="binding site" evidence="4">
    <location>
        <position position="117"/>
    </location>
    <ligand>
        <name>NAD(+)</name>
        <dbReference type="ChEBI" id="CHEBI:57540"/>
    </ligand>
</feature>
<evidence type="ECO:0000256" key="3">
    <source>
        <dbReference type="ARBA" id="ARBA00023027"/>
    </source>
</evidence>
<dbReference type="InterPro" id="IPR026590">
    <property type="entry name" value="Ssirtuin_cat_dom"/>
</dbReference>
<dbReference type="InterPro" id="IPR026591">
    <property type="entry name" value="Sirtuin_cat_small_dom_sf"/>
</dbReference>
<feature type="binding site" evidence="4">
    <location>
        <position position="117"/>
    </location>
    <ligand>
        <name>nicotinamide</name>
        <dbReference type="ChEBI" id="CHEBI:17154"/>
    </ligand>
</feature>
<dbReference type="InterPro" id="IPR003000">
    <property type="entry name" value="Sirtuin"/>
</dbReference>
<dbReference type="Pfam" id="PF02146">
    <property type="entry name" value="SIR2"/>
    <property type="match status" value="1"/>
</dbReference>
<dbReference type="InterPro" id="IPR028628">
    <property type="entry name" value="Sirtuin_class_U"/>
</dbReference>
<dbReference type="Proteomes" id="UP000199208">
    <property type="component" value="Unassembled WGS sequence"/>
</dbReference>
<keyword evidence="4 5" id="KW-0862">Zinc</keyword>
<evidence type="ECO:0000256" key="2">
    <source>
        <dbReference type="ARBA" id="ARBA00022679"/>
    </source>
</evidence>
<dbReference type="SUPFAM" id="SSF52467">
    <property type="entry name" value="DHS-like NAD/FAD-binding domain"/>
    <property type="match status" value="1"/>
</dbReference>
<dbReference type="EC" id="2.3.1.286" evidence="4"/>
<evidence type="ECO:0000256" key="4">
    <source>
        <dbReference type="HAMAP-Rule" id="MF_01968"/>
    </source>
</evidence>
<dbReference type="PANTHER" id="PTHR11085:SF4">
    <property type="entry name" value="NAD-DEPENDENT PROTEIN DEACYLASE"/>
    <property type="match status" value="1"/>
</dbReference>
<dbReference type="NCBIfam" id="NF001752">
    <property type="entry name" value="PRK00481.1-1"/>
    <property type="match status" value="1"/>
</dbReference>
<feature type="binding site" evidence="4">
    <location>
        <position position="33"/>
    </location>
    <ligand>
        <name>NAD(+)</name>
        <dbReference type="ChEBI" id="CHEBI:57540"/>
    </ligand>
</feature>
<comment type="caution">
    <text evidence="4">Lacks conserved residue(s) required for the propagation of feature annotation.</text>
</comment>
<gene>
    <name evidence="4" type="primary">cobB</name>
    <name evidence="7" type="ORF">SAMN03080599_01735</name>
</gene>
<feature type="domain" description="Deacetylase sirtuin-type" evidence="6">
    <location>
        <begin position="7"/>
        <end position="259"/>
    </location>
</feature>
<comment type="subcellular location">
    <subcellularLocation>
        <location evidence="4">Cytoplasm</location>
    </subcellularLocation>
</comment>
<evidence type="ECO:0000256" key="5">
    <source>
        <dbReference type="PROSITE-ProRule" id="PRU00236"/>
    </source>
</evidence>
<dbReference type="AlphaFoldDB" id="A0A1G5S0Y0"/>
<dbReference type="GO" id="GO:0008270">
    <property type="term" value="F:zinc ion binding"/>
    <property type="evidence" value="ECO:0007669"/>
    <property type="project" value="UniProtKB-UniRule"/>
</dbReference>
<feature type="binding site" evidence="4">
    <location>
        <position position="116"/>
    </location>
    <ligand>
        <name>NAD(+)</name>
        <dbReference type="ChEBI" id="CHEBI:57540"/>
    </ligand>
</feature>
<protein>
    <recommendedName>
        <fullName evidence="4">NAD-dependent protein deacetylase</fullName>
        <ecNumber evidence="4">2.3.1.286</ecNumber>
    </recommendedName>
    <alternativeName>
        <fullName evidence="4">Regulatory protein SIR2 homolog</fullName>
    </alternativeName>
</protein>
<comment type="function">
    <text evidence="4">NAD-dependent protein deacetylase which modulates the activities of several enzymes which are inactive in their acetylated form.</text>
</comment>
<feature type="binding site" evidence="4">
    <location>
        <position position="44"/>
    </location>
    <ligand>
        <name>NAD(+)</name>
        <dbReference type="ChEBI" id="CHEBI:57540"/>
    </ligand>
</feature>
<organism evidence="7 8">
    <name type="scientific">Acidaminobacter hydrogenoformans DSM 2784</name>
    <dbReference type="NCBI Taxonomy" id="1120920"/>
    <lineage>
        <taxon>Bacteria</taxon>
        <taxon>Bacillati</taxon>
        <taxon>Bacillota</taxon>
        <taxon>Clostridia</taxon>
        <taxon>Peptostreptococcales</taxon>
        <taxon>Acidaminobacteraceae</taxon>
        <taxon>Acidaminobacter</taxon>
    </lineage>
</organism>
<dbReference type="OrthoDB" id="9800582at2"/>
<feature type="binding site" evidence="4">
    <location>
        <position position="244"/>
    </location>
    <ligand>
        <name>NAD(+)</name>
        <dbReference type="ChEBI" id="CHEBI:57540"/>
    </ligand>
</feature>
<accession>A0A1G5S0Y0</accession>
<dbReference type="Gene3D" id="3.40.50.1220">
    <property type="entry name" value="TPP-binding domain"/>
    <property type="match status" value="1"/>
</dbReference>
<dbReference type="Gene3D" id="3.30.1600.10">
    <property type="entry name" value="SIR2/SIRT2 'Small Domain"/>
    <property type="match status" value="1"/>
</dbReference>
<dbReference type="RefSeq" id="WP_092590559.1">
    <property type="nucleotide sequence ID" value="NZ_FMWL01000007.1"/>
</dbReference>
<sequence length="259" mass="27982">MKIVRDSSHLAGDAARLAEWVMGARHVVFFGGAGVSTESGVPDFRSEKGLYQAVEAYGYPPETILSRSFFLQQQEVFFKYYFEQILYPDALPNRAHTALAELEESGVEIKVITQNIDGLHQAGGSKAVIELHGSVHENYCVRCGELYDLGFILATQGRIPKCLKCGGTVRPDVVLYEEPLKGEVIQAASEAVDRADLMIVGGTSLVVYPAAGLVRGYMGGRLALVNKSTTPLDGKADLVIQDNVAEVLDVVAALCCKGE</sequence>
<keyword evidence="3 4" id="KW-0520">NAD</keyword>
<feature type="binding site" evidence="4 5">
    <location>
        <position position="140"/>
    </location>
    <ligand>
        <name>Zn(2+)</name>
        <dbReference type="ChEBI" id="CHEBI:29105"/>
    </ligand>
</feature>
<dbReference type="GO" id="GO:0005737">
    <property type="term" value="C:cytoplasm"/>
    <property type="evidence" value="ECO:0007669"/>
    <property type="project" value="UniProtKB-SubCell"/>
</dbReference>
<reference evidence="7 8" key="1">
    <citation type="submission" date="2016-10" db="EMBL/GenBank/DDBJ databases">
        <authorList>
            <person name="de Groot N.N."/>
        </authorList>
    </citation>
    <scope>NUCLEOTIDE SEQUENCE [LARGE SCALE GENOMIC DNA]</scope>
    <source>
        <strain evidence="7 8">DSM 2784</strain>
    </source>
</reference>
<feature type="binding site" evidence="4">
    <location>
        <position position="132"/>
    </location>
    <ligand>
        <name>NAD(+)</name>
        <dbReference type="ChEBI" id="CHEBI:57540"/>
    </ligand>
</feature>
<feature type="binding site" evidence="4">
    <location>
        <position position="204"/>
    </location>
    <ligand>
        <name>NAD(+)</name>
        <dbReference type="ChEBI" id="CHEBI:57540"/>
    </ligand>
</feature>
<feature type="binding site" evidence="4">
    <location>
        <position position="114"/>
    </location>
    <ligand>
        <name>NAD(+)</name>
        <dbReference type="ChEBI" id="CHEBI:57540"/>
    </ligand>
</feature>
<comment type="catalytic activity">
    <reaction evidence="4">
        <text>N(6)-acetyl-L-lysyl-[protein] + NAD(+) + H2O = 2''-O-acetyl-ADP-D-ribose + nicotinamide + L-lysyl-[protein]</text>
        <dbReference type="Rhea" id="RHEA:43636"/>
        <dbReference type="Rhea" id="RHEA-COMP:9752"/>
        <dbReference type="Rhea" id="RHEA-COMP:10731"/>
        <dbReference type="ChEBI" id="CHEBI:15377"/>
        <dbReference type="ChEBI" id="CHEBI:17154"/>
        <dbReference type="ChEBI" id="CHEBI:29969"/>
        <dbReference type="ChEBI" id="CHEBI:57540"/>
        <dbReference type="ChEBI" id="CHEBI:61930"/>
        <dbReference type="ChEBI" id="CHEBI:83767"/>
        <dbReference type="EC" id="2.3.1.286"/>
    </reaction>
</comment>
<keyword evidence="1 4" id="KW-0963">Cytoplasm</keyword>
<dbReference type="PANTHER" id="PTHR11085">
    <property type="entry name" value="NAD-DEPENDENT PROTEIN DEACYLASE SIRTUIN-5, MITOCHONDRIAL-RELATED"/>
    <property type="match status" value="1"/>
</dbReference>
<dbReference type="PROSITE" id="PS50305">
    <property type="entry name" value="SIRTUIN"/>
    <property type="match status" value="1"/>
</dbReference>
<feature type="active site" description="Proton acceptor" evidence="4 5">
    <location>
        <position position="132"/>
    </location>
</feature>
<feature type="binding site" evidence="4">
    <location>
        <position position="45"/>
    </location>
    <ligand>
        <name>NAD(+)</name>
        <dbReference type="ChEBI" id="CHEBI:57540"/>
    </ligand>
</feature>
<name>A0A1G5S0Y0_9FIRM</name>
<keyword evidence="8" id="KW-1185">Reference proteome</keyword>
<dbReference type="EMBL" id="FMWL01000007">
    <property type="protein sequence ID" value="SCZ79401.1"/>
    <property type="molecule type" value="Genomic_DNA"/>
</dbReference>
<feature type="binding site" evidence="4 5">
    <location>
        <position position="143"/>
    </location>
    <ligand>
        <name>Zn(2+)</name>
        <dbReference type="ChEBI" id="CHEBI:29105"/>
    </ligand>
</feature>
<feature type="binding site" evidence="4">
    <location>
        <position position="203"/>
    </location>
    <ligand>
        <name>NAD(+)</name>
        <dbReference type="ChEBI" id="CHEBI:57540"/>
    </ligand>
</feature>
<dbReference type="GO" id="GO:0017136">
    <property type="term" value="F:histone deacetylase activity, NAD-dependent"/>
    <property type="evidence" value="ECO:0007669"/>
    <property type="project" value="TreeGrafter"/>
</dbReference>
<evidence type="ECO:0000313" key="7">
    <source>
        <dbReference type="EMBL" id="SCZ79401.1"/>
    </source>
</evidence>
<evidence type="ECO:0000259" key="6">
    <source>
        <dbReference type="PROSITE" id="PS50305"/>
    </source>
</evidence>
<keyword evidence="4 5" id="KW-0479">Metal-binding</keyword>
<feature type="binding site" evidence="4 5">
    <location>
        <position position="162"/>
    </location>
    <ligand>
        <name>Zn(2+)</name>
        <dbReference type="ChEBI" id="CHEBI:29105"/>
    </ligand>
</feature>
<dbReference type="STRING" id="1120920.SAMN03080599_01735"/>
<comment type="cofactor">
    <cofactor evidence="4">
        <name>Zn(2+)</name>
        <dbReference type="ChEBI" id="CHEBI:29105"/>
    </cofactor>
    <text evidence="4">Binds 1 zinc ion per subunit.</text>
</comment>
<feature type="binding site" evidence="4 5">
    <location>
        <position position="165"/>
    </location>
    <ligand>
        <name>Zn(2+)</name>
        <dbReference type="ChEBI" id="CHEBI:29105"/>
    </ligand>
</feature>
<evidence type="ECO:0000256" key="1">
    <source>
        <dbReference type="ARBA" id="ARBA00022490"/>
    </source>
</evidence>
<dbReference type="HAMAP" id="MF_01968">
    <property type="entry name" value="Sirtuin_ClassU"/>
    <property type="match status" value="1"/>
</dbReference>